<sequence>MASKLGSALQSKKAEKACAKCISRMVKNPDWFCKEAPGYKACVTCKAKATRCFPVPEVYDEELKVLMRAQEDYDLDKSGVNGMNVRALAEKLTQKLEQVISKTPSRAKKSRDMTAEGLADGSGTESPTMRQTRQTRRKSEATVFTVGDDDDDEMEDHPQSPREAPRMEPRNLFAVETRRPPVTIAADKPLNVKVIEASDIKRELDEILQVNTWTMRRSWQMVQGLTRLEESMNQLVRLFGDDIELRKEELALRKEELAVAHAALGRDIMPFRPTEKRRRAETDVGEGVDDEEDQGHKKARHAENKEEDVAMEVELEEGEIAEKTNEAVTEADIVVIN</sequence>
<feature type="region of interest" description="Disordered" evidence="1">
    <location>
        <begin position="273"/>
        <end position="310"/>
    </location>
</feature>
<evidence type="ECO:0000313" key="2">
    <source>
        <dbReference type="EMBL" id="KZZ88541.1"/>
    </source>
</evidence>
<proteinExistence type="predicted"/>
<feature type="compositionally biased region" description="Basic and acidic residues" evidence="1">
    <location>
        <begin position="156"/>
        <end position="165"/>
    </location>
</feature>
<organism evidence="2 3">
    <name type="scientific">Ascosphaera apis ARSEF 7405</name>
    <dbReference type="NCBI Taxonomy" id="392613"/>
    <lineage>
        <taxon>Eukaryota</taxon>
        <taxon>Fungi</taxon>
        <taxon>Dikarya</taxon>
        <taxon>Ascomycota</taxon>
        <taxon>Pezizomycotina</taxon>
        <taxon>Eurotiomycetes</taxon>
        <taxon>Eurotiomycetidae</taxon>
        <taxon>Onygenales</taxon>
        <taxon>Ascosphaeraceae</taxon>
        <taxon>Ascosphaera</taxon>
    </lineage>
</organism>
<dbReference type="EMBL" id="AZGZ01000025">
    <property type="protein sequence ID" value="KZZ88541.1"/>
    <property type="molecule type" value="Genomic_DNA"/>
</dbReference>
<evidence type="ECO:0000256" key="1">
    <source>
        <dbReference type="SAM" id="MobiDB-lite"/>
    </source>
</evidence>
<dbReference type="VEuPathDB" id="FungiDB:AAP_04864"/>
<feature type="region of interest" description="Disordered" evidence="1">
    <location>
        <begin position="101"/>
        <end position="165"/>
    </location>
</feature>
<feature type="compositionally biased region" description="Polar residues" evidence="1">
    <location>
        <begin position="123"/>
        <end position="132"/>
    </location>
</feature>
<feature type="compositionally biased region" description="Acidic residues" evidence="1">
    <location>
        <begin position="283"/>
        <end position="293"/>
    </location>
</feature>
<evidence type="ECO:0000313" key="3">
    <source>
        <dbReference type="Proteomes" id="UP000242877"/>
    </source>
</evidence>
<protein>
    <submittedName>
        <fullName evidence="2">Uncharacterized protein</fullName>
    </submittedName>
</protein>
<keyword evidence="3" id="KW-1185">Reference proteome</keyword>
<accession>A0A167W8Y1</accession>
<name>A0A167W8Y1_9EURO</name>
<gene>
    <name evidence="2" type="ORF">AAP_04864</name>
</gene>
<comment type="caution">
    <text evidence="2">The sequence shown here is derived from an EMBL/GenBank/DDBJ whole genome shotgun (WGS) entry which is preliminary data.</text>
</comment>
<reference evidence="2 3" key="1">
    <citation type="journal article" date="2016" name="Genome Biol. Evol.">
        <title>Divergent and convergent evolution of fungal pathogenicity.</title>
        <authorList>
            <person name="Shang Y."/>
            <person name="Xiao G."/>
            <person name="Zheng P."/>
            <person name="Cen K."/>
            <person name="Zhan S."/>
            <person name="Wang C."/>
        </authorList>
    </citation>
    <scope>NUCLEOTIDE SEQUENCE [LARGE SCALE GENOMIC DNA]</scope>
    <source>
        <strain evidence="2 3">ARSEF 7405</strain>
    </source>
</reference>
<dbReference type="AlphaFoldDB" id="A0A167W8Y1"/>
<dbReference type="Proteomes" id="UP000242877">
    <property type="component" value="Unassembled WGS sequence"/>
</dbReference>